<reference evidence="2 3" key="1">
    <citation type="submission" date="2018-06" db="EMBL/GenBank/DDBJ databases">
        <title>The draft genome sequence of Crocinitomix sp. SM1701.</title>
        <authorList>
            <person name="Zhang X."/>
        </authorList>
    </citation>
    <scope>NUCLEOTIDE SEQUENCE [LARGE SCALE GENOMIC DNA]</scope>
    <source>
        <strain evidence="2 3">SM1701</strain>
    </source>
</reference>
<organism evidence="2 3">
    <name type="scientific">Putridiphycobacter roseus</name>
    <dbReference type="NCBI Taxonomy" id="2219161"/>
    <lineage>
        <taxon>Bacteria</taxon>
        <taxon>Pseudomonadati</taxon>
        <taxon>Bacteroidota</taxon>
        <taxon>Flavobacteriia</taxon>
        <taxon>Flavobacteriales</taxon>
        <taxon>Crocinitomicaceae</taxon>
        <taxon>Putridiphycobacter</taxon>
    </lineage>
</organism>
<dbReference type="InterPro" id="IPR013693">
    <property type="entry name" value="SpoIID/LytB_N"/>
</dbReference>
<evidence type="ECO:0000313" key="2">
    <source>
        <dbReference type="EMBL" id="PZE18282.1"/>
    </source>
</evidence>
<dbReference type="NCBIfam" id="TIGR02669">
    <property type="entry name" value="SpoIID_LytB"/>
    <property type="match status" value="1"/>
</dbReference>
<name>A0A2W1NRN0_9FLAO</name>
<feature type="domain" description="Sporulation stage II protein D amidase enhancer LytB N-terminal" evidence="1">
    <location>
        <begin position="113"/>
        <end position="201"/>
    </location>
</feature>
<comment type="caution">
    <text evidence="2">The sequence shown here is derived from an EMBL/GenBank/DDBJ whole genome shotgun (WGS) entry which is preliminary data.</text>
</comment>
<proteinExistence type="predicted"/>
<dbReference type="InterPro" id="IPR013486">
    <property type="entry name" value="SpoIID/LytB"/>
</dbReference>
<protein>
    <recommendedName>
        <fullName evidence="1">Sporulation stage II protein D amidase enhancer LytB N-terminal domain-containing protein</fullName>
    </recommendedName>
</protein>
<evidence type="ECO:0000313" key="3">
    <source>
        <dbReference type="Proteomes" id="UP000249248"/>
    </source>
</evidence>
<dbReference type="Proteomes" id="UP000249248">
    <property type="component" value="Unassembled WGS sequence"/>
</dbReference>
<evidence type="ECO:0000259" key="1">
    <source>
        <dbReference type="Pfam" id="PF08486"/>
    </source>
</evidence>
<gene>
    <name evidence="2" type="ORF">DNU06_00155</name>
</gene>
<dbReference type="EMBL" id="QKSB01000001">
    <property type="protein sequence ID" value="PZE18282.1"/>
    <property type="molecule type" value="Genomic_DNA"/>
</dbReference>
<dbReference type="AlphaFoldDB" id="A0A2W1NRN0"/>
<dbReference type="GO" id="GO:0030435">
    <property type="term" value="P:sporulation resulting in formation of a cellular spore"/>
    <property type="evidence" value="ECO:0007669"/>
    <property type="project" value="InterPro"/>
</dbReference>
<dbReference type="Pfam" id="PF08486">
    <property type="entry name" value="SpoIID"/>
    <property type="match status" value="1"/>
</dbReference>
<accession>A0A2W1NRN0</accession>
<sequence length="386" mass="44835">MVISNFCFSQSYEIGILRRYEINDLLISYHKGSYNVYGDGEKKHTILPTESVEIKVSGNQLSLIQGVQPLGVYDTIWIEESLPNHSFRIQGLKPKKLKERKYNNNLRITIDKNHSIKVVNLVRMPNYLAGVIESEGGGGRHLEYYKVQATLSRTYLLSHLKKHAKEGFQLCDQVHCQAYHNMLIYTPTIIDAVQATKNIVMIDARFKLANGFFFANCGGQTSESDFVWNNAVSYCRSVVDTFCIHTRQATWEKRIPKAAWKEYLVKEFAYPVSDSIFRNYLYYFTQEHRLAFYQIPQLGIPLRDIRYHFKLRSTWFDCHLEGNEVVLNGRGFGHGVGLCQEGAMNMAKQGYSYSQILQFYFSKVGLINYFDYLFFRQGKFYDTMIN</sequence>
<keyword evidence="3" id="KW-1185">Reference proteome</keyword>